<reference evidence="1" key="1">
    <citation type="journal article" date="1989" name="J. Biol. Chem.">
        <title>Identification in turkey gizzard of an acidic protein related to the C-terminal portion of smooth muscle myosin light chain kinase.</title>
        <authorList>
            <person name="Ito M."/>
            <person name="Dabrowska R."/>
            <person name="Guerriero V. Jr"/>
            <person name="Hartshorne D.J."/>
        </authorList>
    </citation>
    <scope>PROTEIN SEQUENCE</scope>
</reference>
<protein>
    <submittedName>
        <fullName evidence="1">Myosin-light-chain kinase</fullName>
        <ecNumber evidence="1">2.7.1.117</ecNumber>
    </submittedName>
</protein>
<evidence type="ECO:0000313" key="1">
    <source>
        <dbReference type="PIR" id="A43985"/>
    </source>
</evidence>
<keyword id="KW-0903">Direct protein sequencing</keyword>
<feature type="non-terminal residue" evidence="1">
    <location>
        <position position="59"/>
    </location>
</feature>
<accession>Q7LZH2</accession>
<sequence>KASGSSPTSPINANKVENTILDMEVVEGSAAIEGYPDPEVMWYHPQIDYDEEGNCSLTI</sequence>
<feature type="non-terminal residue" evidence="1">
    <location>
        <position position="1"/>
    </location>
</feature>
<organism evidence="1">
    <name type="scientific">Meleagris gallopavo</name>
    <name type="common">Wild turkey</name>
    <dbReference type="NCBI Taxonomy" id="9103"/>
    <lineage>
        <taxon>Eukaryota</taxon>
        <taxon>Metazoa</taxon>
        <taxon>Chordata</taxon>
        <taxon>Craniata</taxon>
        <taxon>Vertebrata</taxon>
        <taxon>Euteleostomi</taxon>
        <taxon>Archelosauria</taxon>
        <taxon>Archosauria</taxon>
        <taxon>Dinosauria</taxon>
        <taxon>Saurischia</taxon>
        <taxon>Theropoda</taxon>
        <taxon>Coelurosauria</taxon>
        <taxon>Aves</taxon>
        <taxon>Neognathae</taxon>
        <taxon>Galloanserae</taxon>
        <taxon>Galliformes</taxon>
        <taxon>Phasianidae</taxon>
        <taxon>Meleagridinae</taxon>
        <taxon>Meleagris</taxon>
    </lineage>
</organism>
<dbReference type="PIR" id="A43985">
    <property type="entry name" value="A43985"/>
</dbReference>
<dbReference type="AlphaFoldDB" id="Q7LZH2"/>
<name>Q7LZH2_MELGA</name>
<dbReference type="EC" id="2.7.1.117" evidence="1"/>
<proteinExistence type="evidence at protein level"/>